<dbReference type="Gene3D" id="3.40.50.150">
    <property type="entry name" value="Vaccinia Virus protein VP39"/>
    <property type="match status" value="1"/>
</dbReference>
<evidence type="ECO:0000313" key="4">
    <source>
        <dbReference type="EMBL" id="CAB4655702.1"/>
    </source>
</evidence>
<sequence>MTTFDHYIREVTNRRTVEEVLTTAQRVGTLGDRPIPEVIEHAKAFVAALTDVTGTVIDIGTGAGVPGLVIAQERPDLALVLADRRATRMDALQMGVSGLGWEDRITVLTCDIADLGKQPEHAGQYDAVVCRGFGSPEVTAPLARPLLKNGGTLIVSEPPSPKPSRWPSELLEKTGFEPPEYLPGVVKLTAKP</sequence>
<protein>
    <submittedName>
        <fullName evidence="4">Unannotated protein</fullName>
    </submittedName>
</protein>
<dbReference type="InterPro" id="IPR029063">
    <property type="entry name" value="SAM-dependent_MTases_sf"/>
</dbReference>
<dbReference type="CDD" id="cd02440">
    <property type="entry name" value="AdoMet_MTases"/>
    <property type="match status" value="1"/>
</dbReference>
<dbReference type="SUPFAM" id="SSF53335">
    <property type="entry name" value="S-adenosyl-L-methionine-dependent methyltransferases"/>
    <property type="match status" value="1"/>
</dbReference>
<dbReference type="InterPro" id="IPR003682">
    <property type="entry name" value="rRNA_ssu_MeTfrase_G"/>
</dbReference>
<evidence type="ECO:0000256" key="2">
    <source>
        <dbReference type="ARBA" id="ARBA00022552"/>
    </source>
</evidence>
<evidence type="ECO:0000256" key="1">
    <source>
        <dbReference type="ARBA" id="ARBA00022490"/>
    </source>
</evidence>
<dbReference type="GO" id="GO:0005829">
    <property type="term" value="C:cytosol"/>
    <property type="evidence" value="ECO:0007669"/>
    <property type="project" value="TreeGrafter"/>
</dbReference>
<evidence type="ECO:0000256" key="3">
    <source>
        <dbReference type="ARBA" id="ARBA00022679"/>
    </source>
</evidence>
<organism evidence="4">
    <name type="scientific">freshwater metagenome</name>
    <dbReference type="NCBI Taxonomy" id="449393"/>
    <lineage>
        <taxon>unclassified sequences</taxon>
        <taxon>metagenomes</taxon>
        <taxon>ecological metagenomes</taxon>
    </lineage>
</organism>
<name>A0A6J6L1Y9_9ZZZZ</name>
<dbReference type="EMBL" id="CAEZWJ010000023">
    <property type="protein sequence ID" value="CAB4655702.1"/>
    <property type="molecule type" value="Genomic_DNA"/>
</dbReference>
<accession>A0A6J6L1Y9</accession>
<dbReference type="GO" id="GO:0070043">
    <property type="term" value="F:rRNA (guanine-N7-)-methyltransferase activity"/>
    <property type="evidence" value="ECO:0007669"/>
    <property type="project" value="TreeGrafter"/>
</dbReference>
<gene>
    <name evidence="4" type="ORF">UFOPK2214_00890</name>
</gene>
<keyword evidence="1" id="KW-0963">Cytoplasm</keyword>
<proteinExistence type="predicted"/>
<dbReference type="PANTHER" id="PTHR31760">
    <property type="entry name" value="S-ADENOSYL-L-METHIONINE-DEPENDENT METHYLTRANSFERASES SUPERFAMILY PROTEIN"/>
    <property type="match status" value="1"/>
</dbReference>
<keyword evidence="3" id="KW-0808">Transferase</keyword>
<reference evidence="4" key="1">
    <citation type="submission" date="2020-05" db="EMBL/GenBank/DDBJ databases">
        <authorList>
            <person name="Chiriac C."/>
            <person name="Salcher M."/>
            <person name="Ghai R."/>
            <person name="Kavagutti S V."/>
        </authorList>
    </citation>
    <scope>NUCLEOTIDE SEQUENCE</scope>
</reference>
<dbReference type="Pfam" id="PF02527">
    <property type="entry name" value="GidB"/>
    <property type="match status" value="1"/>
</dbReference>
<dbReference type="AlphaFoldDB" id="A0A6J6L1Y9"/>
<keyword evidence="2" id="KW-0698">rRNA processing</keyword>
<dbReference type="PANTHER" id="PTHR31760:SF0">
    <property type="entry name" value="S-ADENOSYL-L-METHIONINE-DEPENDENT METHYLTRANSFERASES SUPERFAMILY PROTEIN"/>
    <property type="match status" value="1"/>
</dbReference>